<keyword evidence="5" id="KW-0678">Repressor</keyword>
<dbReference type="InterPro" id="IPR050536">
    <property type="entry name" value="DtxR_MntR_Metal-Reg"/>
</dbReference>
<keyword evidence="9" id="KW-0804">Transcription</keyword>
<dbReference type="Gene3D" id="1.10.60.10">
    <property type="entry name" value="Iron dependent repressor, metal binding and dimerisation domain"/>
    <property type="match status" value="1"/>
</dbReference>
<evidence type="ECO:0000313" key="13">
    <source>
        <dbReference type="EMBL" id="OBR93867.1"/>
    </source>
</evidence>
<feature type="domain" description="HTH dtxR-type" evidence="12">
    <location>
        <begin position="20"/>
        <end position="81"/>
    </location>
</feature>
<dbReference type="PATRIC" id="fig|1353534.3.peg.1810"/>
<evidence type="ECO:0000256" key="9">
    <source>
        <dbReference type="ARBA" id="ARBA00023163"/>
    </source>
</evidence>
<name>A0A1A6AUY8_9CLOT</name>
<dbReference type="GO" id="GO:0046914">
    <property type="term" value="F:transition metal ion binding"/>
    <property type="evidence" value="ECO:0007669"/>
    <property type="project" value="InterPro"/>
</dbReference>
<dbReference type="InterPro" id="IPR036390">
    <property type="entry name" value="WH_DNA-bd_sf"/>
</dbReference>
<dbReference type="InterPro" id="IPR022689">
    <property type="entry name" value="Iron_dep_repressor"/>
</dbReference>
<dbReference type="GO" id="GO:0005737">
    <property type="term" value="C:cytoplasm"/>
    <property type="evidence" value="ECO:0007669"/>
    <property type="project" value="UniProtKB-SubCell"/>
</dbReference>
<dbReference type="InterPro" id="IPR036388">
    <property type="entry name" value="WH-like_DNA-bd_sf"/>
</dbReference>
<dbReference type="PANTHER" id="PTHR33238:SF11">
    <property type="entry name" value="TRANSCRIPTIONAL REGULATOR MNTR"/>
    <property type="match status" value="1"/>
</dbReference>
<evidence type="ECO:0000256" key="2">
    <source>
        <dbReference type="ARBA" id="ARBA00007871"/>
    </source>
</evidence>
<dbReference type="PANTHER" id="PTHR33238">
    <property type="entry name" value="IRON (METAL) DEPENDENT REPRESSOR, DTXR FAMILY"/>
    <property type="match status" value="1"/>
</dbReference>
<proteinExistence type="inferred from homology"/>
<keyword evidence="4" id="KW-0963">Cytoplasm</keyword>
<dbReference type="SUPFAM" id="SSF46785">
    <property type="entry name" value="Winged helix' DNA-binding domain"/>
    <property type="match status" value="1"/>
</dbReference>
<dbReference type="PROSITE" id="PS50944">
    <property type="entry name" value="HTH_DTXR"/>
    <property type="match status" value="1"/>
</dbReference>
<keyword evidence="10" id="KW-0464">Manganese</keyword>
<evidence type="ECO:0000313" key="14">
    <source>
        <dbReference type="Proteomes" id="UP000093954"/>
    </source>
</evidence>
<dbReference type="InterPro" id="IPR036421">
    <property type="entry name" value="Fe_dep_repressor_sf"/>
</dbReference>
<protein>
    <recommendedName>
        <fullName evidence="11">Manganese transport regulator</fullName>
    </recommendedName>
</protein>
<organism evidence="13 14">
    <name type="scientific">Clostridium ragsdalei P11</name>
    <dbReference type="NCBI Taxonomy" id="1353534"/>
    <lineage>
        <taxon>Bacteria</taxon>
        <taxon>Bacillati</taxon>
        <taxon>Bacillota</taxon>
        <taxon>Clostridia</taxon>
        <taxon>Eubacteriales</taxon>
        <taxon>Clostridiaceae</taxon>
        <taxon>Clostridium</taxon>
    </lineage>
</organism>
<dbReference type="InterPro" id="IPR001367">
    <property type="entry name" value="Fe_dep_repressor"/>
</dbReference>
<evidence type="ECO:0000256" key="10">
    <source>
        <dbReference type="ARBA" id="ARBA00023211"/>
    </source>
</evidence>
<evidence type="ECO:0000256" key="4">
    <source>
        <dbReference type="ARBA" id="ARBA00022490"/>
    </source>
</evidence>
<evidence type="ECO:0000256" key="7">
    <source>
        <dbReference type="ARBA" id="ARBA00023125"/>
    </source>
</evidence>
<keyword evidence="7" id="KW-0238">DNA-binding</keyword>
<dbReference type="GO" id="GO:0046983">
    <property type="term" value="F:protein dimerization activity"/>
    <property type="evidence" value="ECO:0007669"/>
    <property type="project" value="InterPro"/>
</dbReference>
<keyword evidence="8" id="KW-0010">Activator</keyword>
<reference evidence="13 14" key="1">
    <citation type="journal article" date="2012" name="Front. Microbiol.">
        <title>Draft Genome Sequence of the Virulent Strain 01-B526 of the Fish Pathogen Aeromonas salmonicida.</title>
        <authorList>
            <person name="Charette S.J."/>
            <person name="Brochu F."/>
            <person name="Boyle B."/>
            <person name="Filion G."/>
            <person name="Tanaka K.H."/>
            <person name="Derome N."/>
        </authorList>
    </citation>
    <scope>NUCLEOTIDE SEQUENCE [LARGE SCALE GENOMIC DNA]</scope>
    <source>
        <strain evidence="13 14">P11</strain>
    </source>
</reference>
<keyword evidence="6" id="KW-0805">Transcription regulation</keyword>
<gene>
    <name evidence="13" type="primary">mntR</name>
    <name evidence="13" type="ORF">CLRAG_17700</name>
</gene>
<accession>A0A1A6AUY8</accession>
<dbReference type="SMART" id="SM00529">
    <property type="entry name" value="HTH_DTXR"/>
    <property type="match status" value="1"/>
</dbReference>
<dbReference type="Pfam" id="PF02742">
    <property type="entry name" value="Fe_dep_repr_C"/>
    <property type="match status" value="1"/>
</dbReference>
<sequence length="167" mass="19766">MAHGDFFTFSEYMKKEYDILTPSMEDYLEMTYRLSCEEGFTRIHELAKALNVQPPSATKMVQKLAELKFINYEKYGMIILTKEGEKMGQYLLKRHNTVEKFLKVLGIHENVLEQTEKLEHTISDHTVKYLEDFIDFVELRSDVIEDFKTFRKNKVNKKSKKIKGKHS</sequence>
<dbReference type="GO" id="GO:0003700">
    <property type="term" value="F:DNA-binding transcription factor activity"/>
    <property type="evidence" value="ECO:0007669"/>
    <property type="project" value="InterPro"/>
</dbReference>
<evidence type="ECO:0000256" key="5">
    <source>
        <dbReference type="ARBA" id="ARBA00022491"/>
    </source>
</evidence>
<dbReference type="Proteomes" id="UP000093954">
    <property type="component" value="Unassembled WGS sequence"/>
</dbReference>
<dbReference type="GO" id="GO:0003677">
    <property type="term" value="F:DNA binding"/>
    <property type="evidence" value="ECO:0007669"/>
    <property type="project" value="UniProtKB-KW"/>
</dbReference>
<dbReference type="Pfam" id="PF01325">
    <property type="entry name" value="Fe_dep_repress"/>
    <property type="match status" value="1"/>
</dbReference>
<dbReference type="NCBIfam" id="NF003025">
    <property type="entry name" value="PRK03902.1"/>
    <property type="match status" value="1"/>
</dbReference>
<dbReference type="RefSeq" id="WP_065078080.1">
    <property type="nucleotide sequence ID" value="NZ_LROS01000017.1"/>
</dbReference>
<keyword evidence="14" id="KW-1185">Reference proteome</keyword>
<evidence type="ECO:0000256" key="6">
    <source>
        <dbReference type="ARBA" id="ARBA00023015"/>
    </source>
</evidence>
<comment type="subunit">
    <text evidence="3">Homodimer.</text>
</comment>
<dbReference type="AlphaFoldDB" id="A0A1A6AUY8"/>
<evidence type="ECO:0000256" key="1">
    <source>
        <dbReference type="ARBA" id="ARBA00004496"/>
    </source>
</evidence>
<dbReference type="EMBL" id="LROS01000017">
    <property type="protein sequence ID" value="OBR93867.1"/>
    <property type="molecule type" value="Genomic_DNA"/>
</dbReference>
<dbReference type="InterPro" id="IPR022687">
    <property type="entry name" value="HTH_DTXR"/>
</dbReference>
<comment type="subcellular location">
    <subcellularLocation>
        <location evidence="1">Cytoplasm</location>
    </subcellularLocation>
</comment>
<evidence type="ECO:0000256" key="11">
    <source>
        <dbReference type="ARBA" id="ARBA00032593"/>
    </source>
</evidence>
<comment type="caution">
    <text evidence="13">The sequence shown here is derived from an EMBL/GenBank/DDBJ whole genome shotgun (WGS) entry which is preliminary data.</text>
</comment>
<dbReference type="SUPFAM" id="SSF47979">
    <property type="entry name" value="Iron-dependent repressor protein, dimerization domain"/>
    <property type="match status" value="1"/>
</dbReference>
<evidence type="ECO:0000256" key="8">
    <source>
        <dbReference type="ARBA" id="ARBA00023159"/>
    </source>
</evidence>
<comment type="similarity">
    <text evidence="2">Belongs to the DtxR/MntR family.</text>
</comment>
<evidence type="ECO:0000256" key="3">
    <source>
        <dbReference type="ARBA" id="ARBA00011738"/>
    </source>
</evidence>
<evidence type="ECO:0000259" key="12">
    <source>
        <dbReference type="PROSITE" id="PS50944"/>
    </source>
</evidence>
<dbReference type="Gene3D" id="1.10.10.10">
    <property type="entry name" value="Winged helix-like DNA-binding domain superfamily/Winged helix DNA-binding domain"/>
    <property type="match status" value="1"/>
</dbReference>